<dbReference type="PANTHER" id="PTHR42988">
    <property type="entry name" value="PHOSPHOHYDROLASE"/>
    <property type="match status" value="1"/>
</dbReference>
<keyword evidence="1" id="KW-0479">Metal-binding</keyword>
<feature type="domain" description="Calcineurin-like phosphoesterase" evidence="5">
    <location>
        <begin position="186"/>
        <end position="385"/>
    </location>
</feature>
<protein>
    <submittedName>
        <fullName evidence="6">Metallophosphoesterase</fullName>
    </submittedName>
</protein>
<evidence type="ECO:0000259" key="5">
    <source>
        <dbReference type="Pfam" id="PF00149"/>
    </source>
</evidence>
<evidence type="ECO:0000256" key="2">
    <source>
        <dbReference type="ARBA" id="ARBA00022801"/>
    </source>
</evidence>
<comment type="similarity">
    <text evidence="4">Belongs to the cyclic nucleotide phosphodiesterase class-III family.</text>
</comment>
<dbReference type="Gene3D" id="2.60.40.10">
    <property type="entry name" value="Immunoglobulins"/>
    <property type="match status" value="1"/>
</dbReference>
<dbReference type="InterPro" id="IPR004843">
    <property type="entry name" value="Calcineurin-like_PHP"/>
</dbReference>
<proteinExistence type="inferred from homology"/>
<evidence type="ECO:0000313" key="8">
    <source>
        <dbReference type="Proteomes" id="UP000594774"/>
    </source>
</evidence>
<dbReference type="Proteomes" id="UP000594774">
    <property type="component" value="Chromosome"/>
</dbReference>
<dbReference type="RefSeq" id="WP_197914930.1">
    <property type="nucleotide sequence ID" value="NZ_CP065628.1"/>
</dbReference>
<sequence length="501" mass="53790">MNSVNGNKKIDRRSVLRLGAAAGAVAGAGAVAVAVNSVGTRAVASAAPNQAPFPFTGLTSGLVVTDLEVVTVTDTSVTFSWATYAGPHPAWGKLAPLAPADTEVALVPVDADEGGELPVVHKDETQVGYHFVTVDKLRPGTTYRFECRSNGLVAEPGLITRNLPNTPEQTGQFTTLVAPEGEYLTTIAILNDTHIGENGHGIITGNFPAPIFSEPGAGPYPEVMLTAALAELRGMGIEKVFVNGDATSEARPAEVRRFAEIMNTFGAQERQWFVTRGNHDRPHKPDADPSAGYDEFPVLEGTENHRDPFGVLLGRPRQELWVTQQGPIRVIGLDSSKLDESGGEISPEQFDALERELQRDPSKPTVVLAHHPITSEAGWTHAAGPTFILNSADARRLQQMLNDAPGVFFAGAGHTHRAKRTRGDVGAGVDYLETGACKAYPGGYTLLHVYSGGYQVNFHRLISEDALAWTARARWAMYGFEPEALLGELSDRNYVVNRVIA</sequence>
<dbReference type="GO" id="GO:0005975">
    <property type="term" value="P:carbohydrate metabolic process"/>
    <property type="evidence" value="ECO:0007669"/>
    <property type="project" value="UniProtKB-ARBA"/>
</dbReference>
<name>A0AB37GAN5_CORAY</name>
<evidence type="ECO:0000313" key="9">
    <source>
        <dbReference type="Proteomes" id="UP000595198"/>
    </source>
</evidence>
<dbReference type="SUPFAM" id="SSF56300">
    <property type="entry name" value="Metallo-dependent phosphatases"/>
    <property type="match status" value="1"/>
</dbReference>
<dbReference type="Pfam" id="PF00149">
    <property type="entry name" value="Metallophos"/>
    <property type="match status" value="1"/>
</dbReference>
<dbReference type="AlphaFoldDB" id="A0AB37GAN5"/>
<organism evidence="6 8">
    <name type="scientific">Corynebacterium amycolatum</name>
    <dbReference type="NCBI Taxonomy" id="43765"/>
    <lineage>
        <taxon>Bacteria</taxon>
        <taxon>Bacillati</taxon>
        <taxon>Actinomycetota</taxon>
        <taxon>Actinomycetes</taxon>
        <taxon>Mycobacteriales</taxon>
        <taxon>Corynebacteriaceae</taxon>
        <taxon>Corynebacterium</taxon>
    </lineage>
</organism>
<evidence type="ECO:0000313" key="6">
    <source>
        <dbReference type="EMBL" id="QPR31108.1"/>
    </source>
</evidence>
<dbReference type="InterPro" id="IPR006311">
    <property type="entry name" value="TAT_signal"/>
</dbReference>
<keyword evidence="9" id="KW-1185">Reference proteome</keyword>
<reference evidence="8 9" key="1">
    <citation type="submission" date="2020-12" db="EMBL/GenBank/DDBJ databases">
        <title>FDA dAtabase for Regulatory Grade micrObial Sequences (FDA-ARGOS): Supporting development and validation of Infectious Disease Dx tests.</title>
        <authorList>
            <person name="Sproer C."/>
            <person name="Gronow S."/>
            <person name="Severitt S."/>
            <person name="Schroder I."/>
            <person name="Tallon L."/>
            <person name="Sadzewicz L."/>
            <person name="Zhao X."/>
            <person name="Boylan J."/>
            <person name="Ott S."/>
            <person name="Bowen H."/>
            <person name="Vavikolanu K."/>
            <person name="Mehta A."/>
            <person name="Aluvathingal J."/>
            <person name="Nadendla S."/>
            <person name="Lowell S."/>
            <person name="Myers T."/>
            <person name="Yan Y."/>
            <person name="Sichtig H."/>
        </authorList>
    </citation>
    <scope>NUCLEOTIDE SEQUENCE [LARGE SCALE GENOMIC DNA]</scope>
    <source>
        <strain evidence="6 8">FDAARGOS_938</strain>
        <strain evidence="7 9">FDAARGOS_991</strain>
    </source>
</reference>
<dbReference type="PROSITE" id="PS51318">
    <property type="entry name" value="TAT"/>
    <property type="match status" value="1"/>
</dbReference>
<dbReference type="Gene3D" id="3.60.21.10">
    <property type="match status" value="1"/>
</dbReference>
<gene>
    <name evidence="6" type="ORF">I6G95_01080</name>
    <name evidence="7" type="ORF">I6H48_01675</name>
</gene>
<evidence type="ECO:0000256" key="3">
    <source>
        <dbReference type="ARBA" id="ARBA00023004"/>
    </source>
</evidence>
<evidence type="ECO:0000313" key="7">
    <source>
        <dbReference type="EMBL" id="QQB82986.1"/>
    </source>
</evidence>
<dbReference type="GO" id="GO:0046872">
    <property type="term" value="F:metal ion binding"/>
    <property type="evidence" value="ECO:0007669"/>
    <property type="project" value="UniProtKB-KW"/>
</dbReference>
<accession>A0AB37GAN5</accession>
<dbReference type="PANTHER" id="PTHR42988:SF2">
    <property type="entry name" value="CYCLIC NUCLEOTIDE PHOSPHODIESTERASE CBUA0032-RELATED"/>
    <property type="match status" value="1"/>
</dbReference>
<evidence type="ECO:0000256" key="1">
    <source>
        <dbReference type="ARBA" id="ARBA00022723"/>
    </source>
</evidence>
<dbReference type="InterPro" id="IPR013783">
    <property type="entry name" value="Ig-like_fold"/>
</dbReference>
<dbReference type="EMBL" id="CP066023">
    <property type="protein sequence ID" value="QQB82986.1"/>
    <property type="molecule type" value="Genomic_DNA"/>
</dbReference>
<dbReference type="InterPro" id="IPR029052">
    <property type="entry name" value="Metallo-depent_PP-like"/>
</dbReference>
<keyword evidence="3" id="KW-0408">Iron</keyword>
<evidence type="ECO:0000256" key="4">
    <source>
        <dbReference type="ARBA" id="ARBA00025742"/>
    </source>
</evidence>
<dbReference type="InterPro" id="IPR050884">
    <property type="entry name" value="CNP_phosphodiesterase-III"/>
</dbReference>
<dbReference type="Proteomes" id="UP000595198">
    <property type="component" value="Chromosome"/>
</dbReference>
<dbReference type="EMBL" id="CP065628">
    <property type="protein sequence ID" value="QPR31108.1"/>
    <property type="molecule type" value="Genomic_DNA"/>
</dbReference>
<keyword evidence="2" id="KW-0378">Hydrolase</keyword>
<dbReference type="GO" id="GO:0016787">
    <property type="term" value="F:hydrolase activity"/>
    <property type="evidence" value="ECO:0007669"/>
    <property type="project" value="UniProtKB-KW"/>
</dbReference>